<keyword evidence="1" id="KW-0472">Membrane</keyword>
<organism evidence="2 3">
    <name type="scientific">Lactuca virosa</name>
    <dbReference type="NCBI Taxonomy" id="75947"/>
    <lineage>
        <taxon>Eukaryota</taxon>
        <taxon>Viridiplantae</taxon>
        <taxon>Streptophyta</taxon>
        <taxon>Embryophyta</taxon>
        <taxon>Tracheophyta</taxon>
        <taxon>Spermatophyta</taxon>
        <taxon>Magnoliopsida</taxon>
        <taxon>eudicotyledons</taxon>
        <taxon>Gunneridae</taxon>
        <taxon>Pentapetalae</taxon>
        <taxon>asterids</taxon>
        <taxon>campanulids</taxon>
        <taxon>Asterales</taxon>
        <taxon>Asteraceae</taxon>
        <taxon>Cichorioideae</taxon>
        <taxon>Cichorieae</taxon>
        <taxon>Lactucinae</taxon>
        <taxon>Lactuca</taxon>
    </lineage>
</organism>
<feature type="transmembrane region" description="Helical" evidence="1">
    <location>
        <begin position="160"/>
        <end position="180"/>
    </location>
</feature>
<name>A0AAU9PLI0_9ASTR</name>
<keyword evidence="3" id="KW-1185">Reference proteome</keyword>
<feature type="transmembrane region" description="Helical" evidence="1">
    <location>
        <begin position="192"/>
        <end position="212"/>
    </location>
</feature>
<accession>A0AAU9PLI0</accession>
<protein>
    <submittedName>
        <fullName evidence="2">Uncharacterized protein</fullName>
    </submittedName>
</protein>
<feature type="transmembrane region" description="Helical" evidence="1">
    <location>
        <begin position="271"/>
        <end position="291"/>
    </location>
</feature>
<keyword evidence="1" id="KW-0812">Transmembrane</keyword>
<dbReference type="AlphaFoldDB" id="A0AAU9PLI0"/>
<dbReference type="PANTHER" id="PTHR35307:SF8">
    <property type="entry name" value="GUSTATORY RECEPTOR"/>
    <property type="match status" value="1"/>
</dbReference>
<dbReference type="EMBL" id="CAKMRJ010005699">
    <property type="protein sequence ID" value="CAH1451166.1"/>
    <property type="molecule type" value="Genomic_DNA"/>
</dbReference>
<feature type="transmembrane region" description="Helical" evidence="1">
    <location>
        <begin position="63"/>
        <end position="86"/>
    </location>
</feature>
<dbReference type="PANTHER" id="PTHR35307">
    <property type="entry name" value="PROTEIN, PUTATIVE-RELATED"/>
    <property type="match status" value="1"/>
</dbReference>
<evidence type="ECO:0000256" key="1">
    <source>
        <dbReference type="SAM" id="Phobius"/>
    </source>
</evidence>
<evidence type="ECO:0000313" key="2">
    <source>
        <dbReference type="EMBL" id="CAH1451166.1"/>
    </source>
</evidence>
<reference evidence="2 3" key="1">
    <citation type="submission" date="2022-01" db="EMBL/GenBank/DDBJ databases">
        <authorList>
            <person name="Xiong W."/>
            <person name="Schranz E."/>
        </authorList>
    </citation>
    <scope>NUCLEOTIDE SEQUENCE [LARGE SCALE GENOMIC DNA]</scope>
</reference>
<dbReference type="Proteomes" id="UP001157418">
    <property type="component" value="Unassembled WGS sequence"/>
</dbReference>
<evidence type="ECO:0000313" key="3">
    <source>
        <dbReference type="Proteomes" id="UP001157418"/>
    </source>
</evidence>
<gene>
    <name evidence="2" type="ORF">LVIROSA_LOCUS36535</name>
</gene>
<keyword evidence="1" id="KW-1133">Transmembrane helix</keyword>
<proteinExistence type="predicted"/>
<feature type="transmembrane region" description="Helical" evidence="1">
    <location>
        <begin position="135"/>
        <end position="153"/>
    </location>
</feature>
<sequence length="540" mass="61784">MSNILSYNASSDYCNEMIKSVSRPDGANAVIPMYVTDFMYSSLMKYCSIVFQSEMEATYNRPVVWVGVFILIASLQCCLTILLDLWSGFYNKRYWLPCRYFYLGVVSLTFATAAVKLSTDMTSPMNGKVDITAKFGSLAFMCTMITNIMPSLASKDTKELLSIAITFAILIITVIGNTWVQCISRVISKFGYLYVGFFLFQLILLLAFAITVSSSNKILDAKYQTLSKTVWKDQAPHDTIYSFKSLSSHVERYLIMAETRNPEFALSSNPICFFSLLISLVSLGFYIFIAVTQLASPDDLVQDSAYRGWELMVDVFRVERYWTHTLLEWKENPITFRLRSRRLRRFIRKLKSTGLRLLIGFHKGVVVTSKMMQIFPIMVPSVFVYHFKKMVPFTPSSTNIDTDHEDMSIYDLYLDENIELEETSMKRISDSLVTSLTCIAIALPSMDRDIIDNLFESVGKGHFYTNLVDESLCNASSELVKAQLAARKLWDELDDNYMWVEKSAFQGKTTMERSLGGFLTKQNKFWMENWCITYLGSSLL</sequence>
<comment type="caution">
    <text evidence="2">The sequence shown here is derived from an EMBL/GenBank/DDBJ whole genome shotgun (WGS) entry which is preliminary data.</text>
</comment>
<feature type="transmembrane region" description="Helical" evidence="1">
    <location>
        <begin position="98"/>
        <end position="115"/>
    </location>
</feature>